<gene>
    <name evidence="8" type="primary">LOC107226345</name>
</gene>
<accession>A0A6J0C890</accession>
<name>A0A6J0C890_NEOLC</name>
<evidence type="ECO:0000256" key="5">
    <source>
        <dbReference type="SAM" id="MobiDB-lite"/>
    </source>
</evidence>
<dbReference type="KEGG" id="nlo:107226345"/>
<dbReference type="InterPro" id="IPR033467">
    <property type="entry name" value="Tesmin/TSO1-like_CXC"/>
</dbReference>
<reference evidence="8" key="1">
    <citation type="submission" date="2025-08" db="UniProtKB">
        <authorList>
            <consortium name="RefSeq"/>
        </authorList>
    </citation>
    <scope>IDENTIFICATION</scope>
    <source>
        <tissue evidence="8">Thorax and Abdomen</tissue>
    </source>
</reference>
<dbReference type="GeneID" id="107226345"/>
<keyword evidence="1" id="KW-0479">Metal-binding</keyword>
<evidence type="ECO:0000313" key="8">
    <source>
        <dbReference type="RefSeq" id="XP_015522615.1"/>
    </source>
</evidence>
<keyword evidence="2 4" id="KW-0863">Zinc-finger</keyword>
<dbReference type="Proteomes" id="UP000829291">
    <property type="component" value="Chromosome 1"/>
</dbReference>
<protein>
    <submittedName>
        <fullName evidence="8">Uncharacterized protein LOC107226345</fullName>
    </submittedName>
</protein>
<feature type="compositionally biased region" description="Polar residues" evidence="5">
    <location>
        <begin position="256"/>
        <end position="265"/>
    </location>
</feature>
<dbReference type="Pfam" id="PF13913">
    <property type="entry name" value="zf-C2HC_2"/>
    <property type="match status" value="1"/>
</dbReference>
<sequence length="376" mass="41629">MAGRSKRTRKNATQQDVAQDASTQTSPDKTSVQVIELQEEVQLLKQTVDRLMKTQLPNGRRHDNFPVLDKEQGHSLAAVVPSSQLNPETKEQQIGATIASPQINKILGKGCSCKGKCISKICGCVKKDIPCGEFCKCTHAKCQNKESNKENIPNPNVQDTLTGVADHVFNNLSVLTLKDHQTRVMNGTVGASNKTYKNIEKATKSIFSPDTPSAYKDEVPLDSLKLNTTFYLADAKKNLSYTSDSSVSPLGDRSHSNTTRTNNAGKKTKKNSGKSQTREDSDDDVELLIDPMKPTRQLPRTPITGSPQSFRLELSAAPISSPKDEVEEKPILPPEDFNAPVVNLEEHYAQLLPCKLCHRKFYPYRLQKHEASCKKL</sequence>
<dbReference type="GO" id="GO:0008270">
    <property type="term" value="F:zinc ion binding"/>
    <property type="evidence" value="ECO:0007669"/>
    <property type="project" value="UniProtKB-KW"/>
</dbReference>
<dbReference type="InterPro" id="IPR049899">
    <property type="entry name" value="Znf_C2HC_C3H"/>
</dbReference>
<feature type="domain" description="C2HC/C3H-type" evidence="6">
    <location>
        <begin position="350"/>
        <end position="376"/>
    </location>
</feature>
<feature type="compositionally biased region" description="Polar residues" evidence="5">
    <location>
        <begin position="11"/>
        <end position="31"/>
    </location>
</feature>
<evidence type="ECO:0000256" key="4">
    <source>
        <dbReference type="PROSITE-ProRule" id="PRU01371"/>
    </source>
</evidence>
<dbReference type="AlphaFoldDB" id="A0A6J0C890"/>
<dbReference type="PROSITE" id="PS52027">
    <property type="entry name" value="ZF_C2HC_C3H"/>
    <property type="match status" value="1"/>
</dbReference>
<evidence type="ECO:0000259" key="6">
    <source>
        <dbReference type="PROSITE" id="PS52027"/>
    </source>
</evidence>
<feature type="compositionally biased region" description="Basic residues" evidence="5">
    <location>
        <begin position="1"/>
        <end position="10"/>
    </location>
</feature>
<dbReference type="RefSeq" id="XP_015522615.1">
    <property type="nucleotide sequence ID" value="XM_015667129.2"/>
</dbReference>
<dbReference type="SMART" id="SM01114">
    <property type="entry name" value="CXC"/>
    <property type="match status" value="1"/>
</dbReference>
<feature type="region of interest" description="Disordered" evidence="5">
    <location>
        <begin position="1"/>
        <end position="31"/>
    </location>
</feature>
<evidence type="ECO:0000313" key="7">
    <source>
        <dbReference type="Proteomes" id="UP000829291"/>
    </source>
</evidence>
<proteinExistence type="predicted"/>
<dbReference type="OrthoDB" id="3176171at2759"/>
<keyword evidence="7" id="KW-1185">Reference proteome</keyword>
<dbReference type="InParanoid" id="A0A6J0C890"/>
<dbReference type="Gene3D" id="3.30.160.60">
    <property type="entry name" value="Classic Zinc Finger"/>
    <property type="match status" value="1"/>
</dbReference>
<organism evidence="8">
    <name type="scientific">Neodiprion lecontei</name>
    <name type="common">Redheaded pine sawfly</name>
    <dbReference type="NCBI Taxonomy" id="441921"/>
    <lineage>
        <taxon>Eukaryota</taxon>
        <taxon>Metazoa</taxon>
        <taxon>Ecdysozoa</taxon>
        <taxon>Arthropoda</taxon>
        <taxon>Hexapoda</taxon>
        <taxon>Insecta</taxon>
        <taxon>Pterygota</taxon>
        <taxon>Neoptera</taxon>
        <taxon>Endopterygota</taxon>
        <taxon>Hymenoptera</taxon>
        <taxon>Tenthredinoidea</taxon>
        <taxon>Diprionidae</taxon>
        <taxon>Diprioninae</taxon>
        <taxon>Neodiprion</taxon>
    </lineage>
</organism>
<keyword evidence="3" id="KW-0862">Zinc</keyword>
<evidence type="ECO:0000256" key="3">
    <source>
        <dbReference type="ARBA" id="ARBA00022833"/>
    </source>
</evidence>
<evidence type="ECO:0000256" key="1">
    <source>
        <dbReference type="ARBA" id="ARBA00022723"/>
    </source>
</evidence>
<evidence type="ECO:0000256" key="2">
    <source>
        <dbReference type="ARBA" id="ARBA00022771"/>
    </source>
</evidence>
<feature type="region of interest" description="Disordered" evidence="5">
    <location>
        <begin position="241"/>
        <end position="286"/>
    </location>
</feature>